<dbReference type="Proteomes" id="UP000016511">
    <property type="component" value="Unassembled WGS sequence"/>
</dbReference>
<dbReference type="PROSITE" id="PS50164">
    <property type="entry name" value="GIY_YIG"/>
    <property type="match status" value="1"/>
</dbReference>
<dbReference type="HOGENOM" id="CLU_1773546_0_0_9"/>
<evidence type="ECO:0000313" key="2">
    <source>
        <dbReference type="EMBL" id="ERI06611.1"/>
    </source>
</evidence>
<dbReference type="STRING" id="649747.HMPREF0083_05235"/>
<dbReference type="InterPro" id="IPR035901">
    <property type="entry name" value="GIY-YIG_endonuc_sf"/>
</dbReference>
<dbReference type="Gene3D" id="3.40.1440.10">
    <property type="entry name" value="GIY-YIG endonuclease"/>
    <property type="match status" value="1"/>
</dbReference>
<dbReference type="InterPro" id="IPR000305">
    <property type="entry name" value="GIY-YIG_endonuc"/>
</dbReference>
<accession>U1Y6W3</accession>
<dbReference type="EMBL" id="AWSJ01000320">
    <property type="protein sequence ID" value="ERI06611.1"/>
    <property type="molecule type" value="Genomic_DNA"/>
</dbReference>
<name>U1Y6W3_ANEAE</name>
<organism evidence="2 3">
    <name type="scientific">Aneurinibacillus aneurinilyticus ATCC 12856</name>
    <dbReference type="NCBI Taxonomy" id="649747"/>
    <lineage>
        <taxon>Bacteria</taxon>
        <taxon>Bacillati</taxon>
        <taxon>Bacillota</taxon>
        <taxon>Bacilli</taxon>
        <taxon>Bacillales</taxon>
        <taxon>Paenibacillaceae</taxon>
        <taxon>Aneurinibacillus group</taxon>
        <taxon>Aneurinibacillus</taxon>
    </lineage>
</organism>
<dbReference type="eggNOG" id="ENOG5034B8Q">
    <property type="taxonomic scope" value="Bacteria"/>
</dbReference>
<reference evidence="2 3" key="1">
    <citation type="submission" date="2013-08" db="EMBL/GenBank/DDBJ databases">
        <authorList>
            <person name="Weinstock G."/>
            <person name="Sodergren E."/>
            <person name="Wylie T."/>
            <person name="Fulton L."/>
            <person name="Fulton R."/>
            <person name="Fronick C."/>
            <person name="O'Laughlin M."/>
            <person name="Godfrey J."/>
            <person name="Miner T."/>
            <person name="Herter B."/>
            <person name="Appelbaum E."/>
            <person name="Cordes M."/>
            <person name="Lek S."/>
            <person name="Wollam A."/>
            <person name="Pepin K.H."/>
            <person name="Palsikar V.B."/>
            <person name="Mitreva M."/>
            <person name="Wilson R.K."/>
        </authorList>
    </citation>
    <scope>NUCLEOTIDE SEQUENCE [LARGE SCALE GENOMIC DNA]</scope>
    <source>
        <strain evidence="2 3">ATCC 12856</strain>
    </source>
</reference>
<comment type="caution">
    <text evidence="2">The sequence shown here is derived from an EMBL/GenBank/DDBJ whole genome shotgun (WGS) entry which is preliminary data.</text>
</comment>
<proteinExistence type="predicted"/>
<sequence>MRKSIQEFLISKSFLPLDDVNWNSFRIMHNQPKDEEEKSKMRKRICDNTSNGNGLYVYENDRGEILYVGKGKPIKSRLLRHYEKLYRETGEAVRNEFFLANQGKLKIYWKELEQEEDRRIVEQMLDFVLKSKFNEWRKRAQMGKRP</sequence>
<feature type="domain" description="GIY-YIG" evidence="1">
    <location>
        <begin position="51"/>
        <end position="135"/>
    </location>
</feature>
<dbReference type="GeneID" id="92841755"/>
<keyword evidence="3" id="KW-1185">Reference proteome</keyword>
<dbReference type="AlphaFoldDB" id="U1Y6W3"/>
<evidence type="ECO:0000259" key="1">
    <source>
        <dbReference type="PROSITE" id="PS50164"/>
    </source>
</evidence>
<dbReference type="PATRIC" id="fig|649747.3.peg.4707"/>
<gene>
    <name evidence="2" type="ORF">HMPREF0083_05235</name>
</gene>
<protein>
    <recommendedName>
        <fullName evidence="1">GIY-YIG domain-containing protein</fullName>
    </recommendedName>
</protein>
<dbReference type="SUPFAM" id="SSF82771">
    <property type="entry name" value="GIY-YIG endonuclease"/>
    <property type="match status" value="1"/>
</dbReference>
<evidence type="ECO:0000313" key="3">
    <source>
        <dbReference type="Proteomes" id="UP000016511"/>
    </source>
</evidence>
<dbReference type="RefSeq" id="WP_021624839.1">
    <property type="nucleotide sequence ID" value="NZ_KE952920.1"/>
</dbReference>